<dbReference type="EnsemblPlants" id="OMERI11G15170.1">
    <property type="protein sequence ID" value="OMERI11G15170.1"/>
    <property type="gene ID" value="OMERI11G15170"/>
</dbReference>
<evidence type="ECO:0008006" key="3">
    <source>
        <dbReference type="Google" id="ProtNLM"/>
    </source>
</evidence>
<accession>A0A0E0F789</accession>
<name>A0A0E0F789_9ORYZ</name>
<organism evidence="1">
    <name type="scientific">Oryza meridionalis</name>
    <dbReference type="NCBI Taxonomy" id="40149"/>
    <lineage>
        <taxon>Eukaryota</taxon>
        <taxon>Viridiplantae</taxon>
        <taxon>Streptophyta</taxon>
        <taxon>Embryophyta</taxon>
        <taxon>Tracheophyta</taxon>
        <taxon>Spermatophyta</taxon>
        <taxon>Magnoliopsida</taxon>
        <taxon>Liliopsida</taxon>
        <taxon>Poales</taxon>
        <taxon>Poaceae</taxon>
        <taxon>BOP clade</taxon>
        <taxon>Oryzoideae</taxon>
        <taxon>Oryzeae</taxon>
        <taxon>Oryzinae</taxon>
        <taxon>Oryza</taxon>
    </lineage>
</organism>
<reference evidence="1" key="2">
    <citation type="submission" date="2018-05" db="EMBL/GenBank/DDBJ databases">
        <title>OmerRS3 (Oryza meridionalis Reference Sequence Version 3).</title>
        <authorList>
            <person name="Zhang J."/>
            <person name="Kudrna D."/>
            <person name="Lee S."/>
            <person name="Talag J."/>
            <person name="Welchert J."/>
            <person name="Wing R.A."/>
        </authorList>
    </citation>
    <scope>NUCLEOTIDE SEQUENCE [LARGE SCALE GENOMIC DNA]</scope>
    <source>
        <strain evidence="1">cv. OR44</strain>
    </source>
</reference>
<evidence type="ECO:0000313" key="2">
    <source>
        <dbReference type="Proteomes" id="UP000008021"/>
    </source>
</evidence>
<sequence length="88" mass="9464">MASSSSAAPSLHGQAVTEKLTKANHVLWKAQVLATLRGAQMAGFLDRSIQPPPATIILATKDKDGKETTEKVANPALLQWQAQEQQQD</sequence>
<keyword evidence="2" id="KW-1185">Reference proteome</keyword>
<dbReference type="HOGENOM" id="CLU_2472818_0_0_1"/>
<reference evidence="1" key="1">
    <citation type="submission" date="2015-04" db="UniProtKB">
        <authorList>
            <consortium name="EnsemblPlants"/>
        </authorList>
    </citation>
    <scope>IDENTIFICATION</scope>
</reference>
<evidence type="ECO:0000313" key="1">
    <source>
        <dbReference type="EnsemblPlants" id="OMERI11G15170.1"/>
    </source>
</evidence>
<dbReference type="Gramene" id="OMERI11G15170.1">
    <property type="protein sequence ID" value="OMERI11G15170.1"/>
    <property type="gene ID" value="OMERI11G15170"/>
</dbReference>
<protein>
    <recommendedName>
        <fullName evidence="3">Retrotransposon Copia-like N-terminal domain-containing protein</fullName>
    </recommendedName>
</protein>
<dbReference type="Proteomes" id="UP000008021">
    <property type="component" value="Chromosome 11"/>
</dbReference>
<dbReference type="AlphaFoldDB" id="A0A0E0F789"/>
<proteinExistence type="predicted"/>